<dbReference type="Proteomes" id="UP001527925">
    <property type="component" value="Unassembled WGS sequence"/>
</dbReference>
<keyword evidence="1" id="KW-0328">Glycosyltransferase</keyword>
<dbReference type="Pfam" id="PF13692">
    <property type="entry name" value="Glyco_trans_1_4"/>
    <property type="match status" value="1"/>
</dbReference>
<organism evidence="6 7">
    <name type="scientific">Polyrhizophydium stewartii</name>
    <dbReference type="NCBI Taxonomy" id="2732419"/>
    <lineage>
        <taxon>Eukaryota</taxon>
        <taxon>Fungi</taxon>
        <taxon>Fungi incertae sedis</taxon>
        <taxon>Chytridiomycota</taxon>
        <taxon>Chytridiomycota incertae sedis</taxon>
        <taxon>Chytridiomycetes</taxon>
        <taxon>Rhizophydiales</taxon>
        <taxon>Rhizophydiales incertae sedis</taxon>
        <taxon>Polyrhizophydium</taxon>
    </lineage>
</organism>
<evidence type="ECO:0000259" key="4">
    <source>
        <dbReference type="Pfam" id="PF00534"/>
    </source>
</evidence>
<evidence type="ECO:0000313" key="6">
    <source>
        <dbReference type="EMBL" id="KAL2911214.1"/>
    </source>
</evidence>
<evidence type="ECO:0000256" key="3">
    <source>
        <dbReference type="SAM" id="Phobius"/>
    </source>
</evidence>
<feature type="transmembrane region" description="Helical" evidence="3">
    <location>
        <begin position="332"/>
        <end position="353"/>
    </location>
</feature>
<keyword evidence="7" id="KW-1185">Reference proteome</keyword>
<feature type="region of interest" description="Disordered" evidence="2">
    <location>
        <begin position="500"/>
        <end position="540"/>
    </location>
</feature>
<dbReference type="Gene3D" id="3.40.50.2000">
    <property type="entry name" value="Glycogen Phosphorylase B"/>
    <property type="match status" value="3"/>
</dbReference>
<gene>
    <name evidence="6" type="ORF">HK105_209322</name>
</gene>
<feature type="region of interest" description="Disordered" evidence="2">
    <location>
        <begin position="1"/>
        <end position="26"/>
    </location>
</feature>
<dbReference type="InterPro" id="IPR050194">
    <property type="entry name" value="Glycosyltransferase_grp1"/>
</dbReference>
<accession>A0ABR4MVD4</accession>
<dbReference type="InterPro" id="IPR001296">
    <property type="entry name" value="Glyco_trans_1"/>
</dbReference>
<evidence type="ECO:0000256" key="2">
    <source>
        <dbReference type="SAM" id="MobiDB-lite"/>
    </source>
</evidence>
<comment type="caution">
    <text evidence="6">The sequence shown here is derived from an EMBL/GenBank/DDBJ whole genome shotgun (WGS) entry which is preliminary data.</text>
</comment>
<dbReference type="Pfam" id="PF13439">
    <property type="entry name" value="Glyco_transf_4"/>
    <property type="match status" value="1"/>
</dbReference>
<feature type="transmembrane region" description="Helical" evidence="3">
    <location>
        <begin position="286"/>
        <end position="304"/>
    </location>
</feature>
<dbReference type="Pfam" id="PF00534">
    <property type="entry name" value="Glycos_transf_1"/>
    <property type="match status" value="1"/>
</dbReference>
<dbReference type="SUPFAM" id="SSF53756">
    <property type="entry name" value="UDP-Glycosyltransferase/glycogen phosphorylase"/>
    <property type="match status" value="2"/>
</dbReference>
<dbReference type="PANTHER" id="PTHR45947:SF3">
    <property type="entry name" value="SULFOQUINOVOSYL TRANSFERASE SQD2"/>
    <property type="match status" value="1"/>
</dbReference>
<sequence length="693" mass="73705">MPPWPTAATPWSCGSPTPTPPPLAQTLPPPCARAAAAAAGIALLVSLRRGDVTVEQAHPSFAFGRLDITTALGGIVARGVCAGAVSLSANVGAVRAQLCADEARIETNAGPIEINADALDPSRPCSVTLASTIGPIAGRIAGFAQLAVSTTTGSAELLLAPAQGATTVLSTDVGAASLRIAAADGPDAAQAVAGNGTGRRPLRILFATEYLPPFISGIANRCKNLVNGYRQEGHDVTVFSVTGTDCDVVVPSIPNPFYRHQRVFVLPPWQLMLQLLDFSTPVPYDIAHIVAPLCLSFVLVIPFLKMRGVKVYVSYHVYLEFYKNRYLGSHPLADVIIYTLFTMLYYIPLVWLADCVGIPSKTADTYVFKYSQRIHYLRSGLDTSVFVPRRIGDDAPPPLHRTLSRASSRSSMSATKLIETPAIDSDLQISDLREFAGLGPNEGPLLVYVGRLAVEKNVEFLVQAMAHPAMATATLVIVGDGPMRTTLEDQARSIVGADRVFAPPTEPAARPPSADGGIADDARSDTADSAYAASNAPKSPTAATAGAAVAAGVSAAKPSLSQPRRRVIFTGMVLNEHQVASYYGQCDIFVSASASETFGFTVAEAMACGTPAVVVRSGAFATVYKMIDNWMFHEGDIDEYASRIQLVFRQGVAARRLARDIAVRGFSVDAAIRDLTRTYQWIVDGCQDREKQL</sequence>
<protein>
    <submittedName>
        <fullName evidence="6">Uncharacterized protein</fullName>
    </submittedName>
</protein>
<feature type="compositionally biased region" description="Low complexity" evidence="2">
    <location>
        <begin position="527"/>
        <end position="540"/>
    </location>
</feature>
<feature type="compositionally biased region" description="Pro residues" evidence="2">
    <location>
        <begin position="17"/>
        <end position="26"/>
    </location>
</feature>
<feature type="domain" description="Glycosyltransferase subfamily 4-like N-terminal" evidence="5">
    <location>
        <begin position="216"/>
        <end position="384"/>
    </location>
</feature>
<evidence type="ECO:0000256" key="1">
    <source>
        <dbReference type="ARBA" id="ARBA00022676"/>
    </source>
</evidence>
<name>A0ABR4MVD4_9FUNG</name>
<evidence type="ECO:0000313" key="7">
    <source>
        <dbReference type="Proteomes" id="UP001527925"/>
    </source>
</evidence>
<reference evidence="6 7" key="1">
    <citation type="submission" date="2023-09" db="EMBL/GenBank/DDBJ databases">
        <title>Pangenome analysis of Batrachochytrium dendrobatidis and related Chytrids.</title>
        <authorList>
            <person name="Yacoub M.N."/>
            <person name="Stajich J.E."/>
            <person name="James T.Y."/>
        </authorList>
    </citation>
    <scope>NUCLEOTIDE SEQUENCE [LARGE SCALE GENOMIC DNA]</scope>
    <source>
        <strain evidence="6 7">JEL0888</strain>
    </source>
</reference>
<dbReference type="EMBL" id="JADGIZ020000136">
    <property type="protein sequence ID" value="KAL2911214.1"/>
    <property type="molecule type" value="Genomic_DNA"/>
</dbReference>
<evidence type="ECO:0000259" key="5">
    <source>
        <dbReference type="Pfam" id="PF13439"/>
    </source>
</evidence>
<dbReference type="InterPro" id="IPR028098">
    <property type="entry name" value="Glyco_trans_4-like_N"/>
</dbReference>
<proteinExistence type="predicted"/>
<dbReference type="PANTHER" id="PTHR45947">
    <property type="entry name" value="SULFOQUINOVOSYL TRANSFERASE SQD2"/>
    <property type="match status" value="1"/>
</dbReference>
<keyword evidence="1" id="KW-0808">Transferase</keyword>
<keyword evidence="3" id="KW-0472">Membrane</keyword>
<keyword evidence="3" id="KW-0812">Transmembrane</keyword>
<keyword evidence="3" id="KW-1133">Transmembrane helix</keyword>
<feature type="domain" description="Glycosyl transferase family 1" evidence="4">
    <location>
        <begin position="440"/>
        <end position="501"/>
    </location>
</feature>